<keyword evidence="2" id="KW-1185">Reference proteome</keyword>
<sequence>MLGNGIPLSSLAPGLKFSRPSFLWSRDMLALLSADLSTIWKKSAYLVCVVAFSAFTVIVTPATASALTPELDWHEAGGATVWLNSSESALFPAELDSSAVVGQHCLVEGDSRCPSARWRQLHDGYLEYLTAETIYNPKLLGKDYYWNQRHTPQSPAIVSGIRSNLACLNDSEVAHNT</sequence>
<protein>
    <submittedName>
        <fullName evidence="1">Uncharacterized protein</fullName>
    </submittedName>
</protein>
<dbReference type="EMBL" id="VUJX02000011">
    <property type="protein sequence ID" value="KAL0930618.1"/>
    <property type="molecule type" value="Genomic_DNA"/>
</dbReference>
<proteinExistence type="predicted"/>
<gene>
    <name evidence="1" type="ORF">CTRU02_214693</name>
</gene>
<accession>A0ACC3YFE4</accession>
<evidence type="ECO:0000313" key="1">
    <source>
        <dbReference type="EMBL" id="KAL0930618.1"/>
    </source>
</evidence>
<reference evidence="1 2" key="1">
    <citation type="journal article" date="2020" name="Phytopathology">
        <title>Genome Sequence Resources of Colletotrichum truncatum, C. plurivorum, C. musicola, and C. sojae: Four Species Pathogenic to Soybean (Glycine max).</title>
        <authorList>
            <person name="Rogerio F."/>
            <person name="Boufleur T.R."/>
            <person name="Ciampi-Guillardi M."/>
            <person name="Sukno S.A."/>
            <person name="Thon M.R."/>
            <person name="Massola Junior N.S."/>
            <person name="Baroncelli R."/>
        </authorList>
    </citation>
    <scope>NUCLEOTIDE SEQUENCE [LARGE SCALE GENOMIC DNA]</scope>
    <source>
        <strain evidence="1 2">CMES1059</strain>
    </source>
</reference>
<name>A0ACC3YFE4_COLTU</name>
<comment type="caution">
    <text evidence="1">The sequence shown here is derived from an EMBL/GenBank/DDBJ whole genome shotgun (WGS) entry which is preliminary data.</text>
</comment>
<dbReference type="Proteomes" id="UP000805649">
    <property type="component" value="Unassembled WGS sequence"/>
</dbReference>
<organism evidence="1 2">
    <name type="scientific">Colletotrichum truncatum</name>
    <name type="common">Anthracnose fungus</name>
    <name type="synonym">Colletotrichum capsici</name>
    <dbReference type="NCBI Taxonomy" id="5467"/>
    <lineage>
        <taxon>Eukaryota</taxon>
        <taxon>Fungi</taxon>
        <taxon>Dikarya</taxon>
        <taxon>Ascomycota</taxon>
        <taxon>Pezizomycotina</taxon>
        <taxon>Sordariomycetes</taxon>
        <taxon>Hypocreomycetidae</taxon>
        <taxon>Glomerellales</taxon>
        <taxon>Glomerellaceae</taxon>
        <taxon>Colletotrichum</taxon>
        <taxon>Colletotrichum truncatum species complex</taxon>
    </lineage>
</organism>
<evidence type="ECO:0000313" key="2">
    <source>
        <dbReference type="Proteomes" id="UP000805649"/>
    </source>
</evidence>